<keyword evidence="4" id="KW-0408">Iron</keyword>
<proteinExistence type="predicted"/>
<organism evidence="8 9">
    <name type="scientific">Parazoarcus communis SWub3 = DSM 12120</name>
    <dbReference type="NCBI Taxonomy" id="1121029"/>
    <lineage>
        <taxon>Bacteria</taxon>
        <taxon>Pseudomonadati</taxon>
        <taxon>Pseudomonadota</taxon>
        <taxon>Betaproteobacteria</taxon>
        <taxon>Rhodocyclales</taxon>
        <taxon>Zoogloeaceae</taxon>
        <taxon>Parazoarcus</taxon>
    </lineage>
</organism>
<dbReference type="PANTHER" id="PTHR40562:SF1">
    <property type="entry name" value="NITRITE REDUCTASE (NADH) SMALL SUBUNIT"/>
    <property type="match status" value="1"/>
</dbReference>
<gene>
    <name evidence="8" type="primary">nirD</name>
    <name evidence="8" type="ORF">DNK49_05390</name>
</gene>
<dbReference type="InterPro" id="IPR036922">
    <property type="entry name" value="Rieske_2Fe-2S_sf"/>
</dbReference>
<dbReference type="Pfam" id="PF13806">
    <property type="entry name" value="Rieske_2"/>
    <property type="match status" value="1"/>
</dbReference>
<dbReference type="GO" id="GO:0008942">
    <property type="term" value="F:nitrite reductase [NAD(P)H] activity"/>
    <property type="evidence" value="ECO:0007669"/>
    <property type="project" value="InterPro"/>
</dbReference>
<keyword evidence="9" id="KW-1185">Reference proteome</keyword>
<keyword evidence="1" id="KW-0001">2Fe-2S</keyword>
<dbReference type="OrthoDB" id="516687at2"/>
<dbReference type="PROSITE" id="PS51300">
    <property type="entry name" value="NIRD"/>
    <property type="match status" value="1"/>
</dbReference>
<dbReference type="GO" id="GO:0042128">
    <property type="term" value="P:nitrate assimilation"/>
    <property type="evidence" value="ECO:0007669"/>
    <property type="project" value="UniProtKB-KW"/>
</dbReference>
<keyword evidence="2" id="KW-0479">Metal-binding</keyword>
<keyword evidence="5" id="KW-0411">Iron-sulfur</keyword>
<feature type="domain" description="Rieske" evidence="7">
    <location>
        <begin position="9"/>
        <end position="109"/>
    </location>
</feature>
<protein>
    <submittedName>
        <fullName evidence="8">Nitrite reductase (NAD(P)H) small subunit</fullName>
    </submittedName>
</protein>
<name>A0A323UZL6_9RHOO</name>
<accession>A0A323UZL6</accession>
<dbReference type="EMBL" id="QKOE01000003">
    <property type="protein sequence ID" value="PZA17303.1"/>
    <property type="molecule type" value="Genomic_DNA"/>
</dbReference>
<keyword evidence="3" id="KW-0560">Oxidoreductase</keyword>
<evidence type="ECO:0000313" key="8">
    <source>
        <dbReference type="EMBL" id="PZA17303.1"/>
    </source>
</evidence>
<dbReference type="GO" id="GO:0046872">
    <property type="term" value="F:metal ion binding"/>
    <property type="evidence" value="ECO:0007669"/>
    <property type="project" value="UniProtKB-KW"/>
</dbReference>
<dbReference type="PANTHER" id="PTHR40562">
    <property type="match status" value="1"/>
</dbReference>
<dbReference type="GO" id="GO:0051537">
    <property type="term" value="F:2 iron, 2 sulfur cluster binding"/>
    <property type="evidence" value="ECO:0007669"/>
    <property type="project" value="UniProtKB-KW"/>
</dbReference>
<evidence type="ECO:0000259" key="7">
    <source>
        <dbReference type="PROSITE" id="PS51296"/>
    </source>
</evidence>
<dbReference type="Proteomes" id="UP000248259">
    <property type="component" value="Unassembled WGS sequence"/>
</dbReference>
<comment type="caution">
    <text evidence="8">The sequence shown here is derived from an EMBL/GenBank/DDBJ whole genome shotgun (WGS) entry which is preliminary data.</text>
</comment>
<evidence type="ECO:0000256" key="1">
    <source>
        <dbReference type="ARBA" id="ARBA00022714"/>
    </source>
</evidence>
<dbReference type="RefSeq" id="WP_110523320.1">
    <property type="nucleotide sequence ID" value="NZ_QKOE01000003.1"/>
</dbReference>
<dbReference type="CDD" id="cd03529">
    <property type="entry name" value="Rieske_NirD"/>
    <property type="match status" value="1"/>
</dbReference>
<sequence length="112" mass="12121">MSNETLNWTAVCKVGDILPGTGVCALIDDHHVAIFRLGTDTFYAIDNIDPRTGVSVLSRGLIGNLGEHLVVASPIYKNHFDLRTGACLEAPEHSVRTHRVQVEGDEVLVALS</sequence>
<dbReference type="SUPFAM" id="SSF50022">
    <property type="entry name" value="ISP domain"/>
    <property type="match status" value="1"/>
</dbReference>
<dbReference type="InterPro" id="IPR012748">
    <property type="entry name" value="Rieske-like_NirD"/>
</dbReference>
<reference evidence="8 9" key="1">
    <citation type="submission" date="2018-06" db="EMBL/GenBank/DDBJ databases">
        <title>Azoarcus communis strain SWub3 genome.</title>
        <authorList>
            <person name="Zorraquino Salvo V."/>
            <person name="Toubiana D."/>
            <person name="Blumwald E."/>
        </authorList>
    </citation>
    <scope>NUCLEOTIDE SEQUENCE [LARGE SCALE GENOMIC DNA]</scope>
    <source>
        <strain evidence="8 9">SWub3</strain>
    </source>
</reference>
<evidence type="ECO:0000256" key="4">
    <source>
        <dbReference type="ARBA" id="ARBA00023004"/>
    </source>
</evidence>
<dbReference type="Gene3D" id="2.102.10.10">
    <property type="entry name" value="Rieske [2Fe-2S] iron-sulphur domain"/>
    <property type="match status" value="1"/>
</dbReference>
<evidence type="ECO:0000256" key="2">
    <source>
        <dbReference type="ARBA" id="ARBA00022723"/>
    </source>
</evidence>
<keyword evidence="6" id="KW-0534">Nitrate assimilation</keyword>
<evidence type="ECO:0000256" key="3">
    <source>
        <dbReference type="ARBA" id="ARBA00023002"/>
    </source>
</evidence>
<dbReference type="InterPro" id="IPR017881">
    <property type="entry name" value="NirD"/>
</dbReference>
<evidence type="ECO:0000256" key="6">
    <source>
        <dbReference type="ARBA" id="ARBA00023063"/>
    </source>
</evidence>
<evidence type="ECO:0000313" key="9">
    <source>
        <dbReference type="Proteomes" id="UP000248259"/>
    </source>
</evidence>
<dbReference type="PROSITE" id="PS51296">
    <property type="entry name" value="RIESKE"/>
    <property type="match status" value="1"/>
</dbReference>
<dbReference type="NCBIfam" id="TIGR02378">
    <property type="entry name" value="nirD_assim_sml"/>
    <property type="match status" value="1"/>
</dbReference>
<dbReference type="AlphaFoldDB" id="A0A323UZL6"/>
<dbReference type="InterPro" id="IPR017941">
    <property type="entry name" value="Rieske_2Fe-2S"/>
</dbReference>
<evidence type="ECO:0000256" key="5">
    <source>
        <dbReference type="ARBA" id="ARBA00023014"/>
    </source>
</evidence>